<dbReference type="Pfam" id="PF01638">
    <property type="entry name" value="HxlR"/>
    <property type="match status" value="1"/>
</dbReference>
<dbReference type="SUPFAM" id="SSF46785">
    <property type="entry name" value="Winged helix' DNA-binding domain"/>
    <property type="match status" value="1"/>
</dbReference>
<organism evidence="5 6">
    <name type="scientific">Epilithonimonas lactis</name>
    <dbReference type="NCBI Taxonomy" id="421072"/>
    <lineage>
        <taxon>Bacteria</taxon>
        <taxon>Pseudomonadati</taxon>
        <taxon>Bacteroidota</taxon>
        <taxon>Flavobacteriia</taxon>
        <taxon>Flavobacteriales</taxon>
        <taxon>Weeksellaceae</taxon>
        <taxon>Chryseobacterium group</taxon>
        <taxon>Epilithonimonas</taxon>
    </lineage>
</organism>
<name>A0A085BGC4_9FLAO</name>
<dbReference type="InterPro" id="IPR002577">
    <property type="entry name" value="HTH_HxlR"/>
</dbReference>
<dbReference type="STRING" id="421072.SAMN04488097_0948"/>
<dbReference type="PANTHER" id="PTHR33204:SF29">
    <property type="entry name" value="TRANSCRIPTIONAL REGULATOR"/>
    <property type="match status" value="1"/>
</dbReference>
<evidence type="ECO:0000313" key="5">
    <source>
        <dbReference type="EMBL" id="KFC21519.1"/>
    </source>
</evidence>
<accession>A0A085BGC4</accession>
<evidence type="ECO:0000313" key="6">
    <source>
        <dbReference type="Proteomes" id="UP000028623"/>
    </source>
</evidence>
<keyword evidence="6" id="KW-1185">Reference proteome</keyword>
<keyword evidence="2" id="KW-0238">DNA-binding</keyword>
<protein>
    <submittedName>
        <fullName evidence="5">HxlR family transcriptional regulator</fullName>
    </submittedName>
</protein>
<sequence length="111" mass="12599">MPATDRECKIAMLTLQDTLHVVGGKWKLVLISILRAGKLKFRELSREAGISSRILSKELKEMEMNGLVTRTVCDTNPITVEYELTPYSDTLSELITVMHAWGKQHREKIKG</sequence>
<reference evidence="5 6" key="1">
    <citation type="submission" date="2014-07" db="EMBL/GenBank/DDBJ databases">
        <title>Epilithonimonas lactis LMG 22401 Genome.</title>
        <authorList>
            <person name="Pipes S.E."/>
            <person name="Stropko S.J."/>
        </authorList>
    </citation>
    <scope>NUCLEOTIDE SEQUENCE [LARGE SCALE GENOMIC DNA]</scope>
    <source>
        <strain evidence="5 6">LMG 24401</strain>
    </source>
</reference>
<evidence type="ECO:0000256" key="3">
    <source>
        <dbReference type="ARBA" id="ARBA00023163"/>
    </source>
</evidence>
<feature type="domain" description="HTH hxlR-type" evidence="4">
    <location>
        <begin position="8"/>
        <end position="110"/>
    </location>
</feature>
<dbReference type="InterPro" id="IPR036390">
    <property type="entry name" value="WH_DNA-bd_sf"/>
</dbReference>
<dbReference type="GO" id="GO:0003677">
    <property type="term" value="F:DNA binding"/>
    <property type="evidence" value="ECO:0007669"/>
    <property type="project" value="UniProtKB-KW"/>
</dbReference>
<dbReference type="InterPro" id="IPR036388">
    <property type="entry name" value="WH-like_DNA-bd_sf"/>
</dbReference>
<proteinExistence type="predicted"/>
<evidence type="ECO:0000256" key="2">
    <source>
        <dbReference type="ARBA" id="ARBA00023125"/>
    </source>
</evidence>
<keyword evidence="3" id="KW-0804">Transcription</keyword>
<dbReference type="Proteomes" id="UP000028623">
    <property type="component" value="Unassembled WGS sequence"/>
</dbReference>
<dbReference type="PROSITE" id="PS51118">
    <property type="entry name" value="HTH_HXLR"/>
    <property type="match status" value="1"/>
</dbReference>
<evidence type="ECO:0000256" key="1">
    <source>
        <dbReference type="ARBA" id="ARBA00023015"/>
    </source>
</evidence>
<comment type="caution">
    <text evidence="5">The sequence shown here is derived from an EMBL/GenBank/DDBJ whole genome shotgun (WGS) entry which is preliminary data.</text>
</comment>
<dbReference type="PANTHER" id="PTHR33204">
    <property type="entry name" value="TRANSCRIPTIONAL REGULATOR, MARR FAMILY"/>
    <property type="match status" value="1"/>
</dbReference>
<dbReference type="AlphaFoldDB" id="A0A085BGC4"/>
<dbReference type="Gene3D" id="1.10.10.10">
    <property type="entry name" value="Winged helix-like DNA-binding domain superfamily/Winged helix DNA-binding domain"/>
    <property type="match status" value="1"/>
</dbReference>
<dbReference type="eggNOG" id="COG1733">
    <property type="taxonomic scope" value="Bacteria"/>
</dbReference>
<evidence type="ECO:0000259" key="4">
    <source>
        <dbReference type="PROSITE" id="PS51118"/>
    </source>
</evidence>
<gene>
    <name evidence="5" type="ORF">IO89_15230</name>
</gene>
<dbReference type="EMBL" id="JPLY01000004">
    <property type="protein sequence ID" value="KFC21519.1"/>
    <property type="molecule type" value="Genomic_DNA"/>
</dbReference>
<keyword evidence="1" id="KW-0805">Transcription regulation</keyword>